<gene>
    <name evidence="1" type="ORF">J2X78_001583</name>
</gene>
<proteinExistence type="predicted"/>
<dbReference type="Proteomes" id="UP001246858">
    <property type="component" value="Unassembled WGS sequence"/>
</dbReference>
<name>A0ACC6KVC7_9SPHI</name>
<sequence>MKKINIIKPAFYICICIAAFVACKKHDYYNDGGLARQSELEKSMTMYDFLTSKKQGNFDSLLKIIDLTGTKSVVNQNNITFFAPCNESVMGLQNQYRANPDDAKQLRRPLNKMNVDTLKMLLNRLIVPNSRITIDQAYIDGVKYYKDSNGDSLLIKGVRDDYNNGGVTAIGQGRIKIVYEHRRTLKDKENSILQMKTHDLITANGMIHVLQGGSSFHTGLIIKK</sequence>
<accession>A0ACC6KVC7</accession>
<evidence type="ECO:0000313" key="2">
    <source>
        <dbReference type="Proteomes" id="UP001246858"/>
    </source>
</evidence>
<reference evidence="1" key="1">
    <citation type="submission" date="2023-07" db="EMBL/GenBank/DDBJ databases">
        <title>Sorghum-associated microbial communities from plants grown in Nebraska, USA.</title>
        <authorList>
            <person name="Schachtman D."/>
        </authorList>
    </citation>
    <scope>NUCLEOTIDE SEQUENCE</scope>
    <source>
        <strain evidence="1">2697</strain>
    </source>
</reference>
<protein>
    <submittedName>
        <fullName evidence="1">Uncharacterized protein</fullName>
    </submittedName>
</protein>
<evidence type="ECO:0000313" key="1">
    <source>
        <dbReference type="EMBL" id="MDR6783031.1"/>
    </source>
</evidence>
<comment type="caution">
    <text evidence="1">The sequence shown here is derived from an EMBL/GenBank/DDBJ whole genome shotgun (WGS) entry which is preliminary data.</text>
</comment>
<keyword evidence="2" id="KW-1185">Reference proteome</keyword>
<organism evidence="1 2">
    <name type="scientific">Pedobacter africanus</name>
    <dbReference type="NCBI Taxonomy" id="151894"/>
    <lineage>
        <taxon>Bacteria</taxon>
        <taxon>Pseudomonadati</taxon>
        <taxon>Bacteroidota</taxon>
        <taxon>Sphingobacteriia</taxon>
        <taxon>Sphingobacteriales</taxon>
        <taxon>Sphingobacteriaceae</taxon>
        <taxon>Pedobacter</taxon>
    </lineage>
</organism>
<dbReference type="EMBL" id="JAVDTF010000001">
    <property type="protein sequence ID" value="MDR6783031.1"/>
    <property type="molecule type" value="Genomic_DNA"/>
</dbReference>